<dbReference type="AlphaFoldDB" id="A0A6I7TP62"/>
<proteinExistence type="predicted"/>
<dbReference type="Proteomes" id="UP000185604">
    <property type="component" value="Unassembled WGS sequence"/>
</dbReference>
<organism evidence="2 4">
    <name type="scientific">Bacillus paralicheniformis</name>
    <dbReference type="NCBI Taxonomy" id="1648923"/>
    <lineage>
        <taxon>Bacteria</taxon>
        <taxon>Bacillati</taxon>
        <taxon>Bacillota</taxon>
        <taxon>Bacilli</taxon>
        <taxon>Bacillales</taxon>
        <taxon>Bacillaceae</taxon>
        <taxon>Bacillus</taxon>
    </lineage>
</organism>
<evidence type="ECO:0000256" key="1">
    <source>
        <dbReference type="SAM" id="Phobius"/>
    </source>
</evidence>
<keyword evidence="1" id="KW-1133">Transmembrane helix</keyword>
<dbReference type="Proteomes" id="UP000429980">
    <property type="component" value="Unassembled WGS sequence"/>
</dbReference>
<keyword evidence="1" id="KW-0812">Transmembrane</keyword>
<feature type="transmembrane region" description="Helical" evidence="1">
    <location>
        <begin position="6"/>
        <end position="24"/>
    </location>
</feature>
<gene>
    <name evidence="2" type="ORF">B4121_1404</name>
    <name evidence="3" type="ORF">CHCC15381_3617</name>
</gene>
<reference evidence="2 4" key="1">
    <citation type="journal article" date="2016" name="Front. Microbiol.">
        <title>High-Level Heat Resistance of Spores of Bacillus amyloliquefaciens and Bacillus licheniformis Results from the Presence of a spoVA Operon in a Tn1546 Transposon.</title>
        <authorList>
            <person name="Berendsen E.M."/>
            <person name="Koning R.A."/>
            <person name="Boekhorst J."/>
            <person name="de Jong A."/>
            <person name="Kuipers O.P."/>
            <person name="Wells-Bennik M.H."/>
        </authorList>
    </citation>
    <scope>NUCLEOTIDE SEQUENCE [LARGE SCALE GENOMIC DNA]</scope>
    <source>
        <strain evidence="2 4">B4121</strain>
    </source>
</reference>
<name>A0A6I7TP62_9BACI</name>
<dbReference type="EMBL" id="NILF01000062">
    <property type="protein sequence ID" value="TWL35174.1"/>
    <property type="molecule type" value="Genomic_DNA"/>
</dbReference>
<evidence type="ECO:0000313" key="3">
    <source>
        <dbReference type="EMBL" id="TWL35174.1"/>
    </source>
</evidence>
<evidence type="ECO:0000313" key="4">
    <source>
        <dbReference type="Proteomes" id="UP000185604"/>
    </source>
</evidence>
<comment type="caution">
    <text evidence="2">The sequence shown here is derived from an EMBL/GenBank/DDBJ whole genome shotgun (WGS) entry which is preliminary data.</text>
</comment>
<keyword evidence="1" id="KW-0472">Membrane</keyword>
<reference evidence="3 5" key="2">
    <citation type="submission" date="2019-06" db="EMBL/GenBank/DDBJ databases">
        <title>Genome sequence analysis of &gt;100 Bacillus licheniformis strains suggests intrinsic resistance to this species.</title>
        <authorList>
            <person name="Wels M."/>
            <person name="Siezen R.J."/>
            <person name="Johansen E."/>
            <person name="Stuer-Lauridsen B."/>
            <person name="Bjerre K."/>
            <person name="Nielsen B.K.K."/>
        </authorList>
    </citation>
    <scope>NUCLEOTIDE SEQUENCE [LARGE SCALE GENOMIC DNA]</scope>
    <source>
        <strain evidence="3 5">BAC-15381</strain>
    </source>
</reference>
<accession>A0A6I7TP62</accession>
<evidence type="ECO:0000313" key="5">
    <source>
        <dbReference type="Proteomes" id="UP000429980"/>
    </source>
</evidence>
<keyword evidence="5" id="KW-1185">Reference proteome</keyword>
<protein>
    <submittedName>
        <fullName evidence="2">Uncharacterized protein</fullName>
    </submittedName>
</protein>
<evidence type="ECO:0000313" key="2">
    <source>
        <dbReference type="EMBL" id="OLF95842.1"/>
    </source>
</evidence>
<sequence length="40" mass="4706">MQHLLITLRIYLLAAVSLPVELFLKHRSLRLLRMDGIFIT</sequence>
<dbReference type="EMBL" id="LKPO01000008">
    <property type="protein sequence ID" value="OLF95842.1"/>
    <property type="molecule type" value="Genomic_DNA"/>
</dbReference>